<dbReference type="RefSeq" id="WP_142586257.1">
    <property type="nucleotide sequence ID" value="NZ_CABFPH010000196.1"/>
</dbReference>
<accession>A0A509EM26</accession>
<keyword evidence="3" id="KW-1185">Reference proteome</keyword>
<sequence length="98" mass="9855">MTVQRLIHASSNGDRWSLARDAGADRDAVHILHEPAAASGGRPARIGLASFLAGNPDAPERRALVDLVGTLVEAAPVTAAAPEAGAAAAEPSPGEEAV</sequence>
<protein>
    <submittedName>
        <fullName evidence="2">Uncharacterized protein</fullName>
    </submittedName>
</protein>
<dbReference type="Proteomes" id="UP000410984">
    <property type="component" value="Unassembled WGS sequence"/>
</dbReference>
<feature type="region of interest" description="Disordered" evidence="1">
    <location>
        <begin position="79"/>
        <end position="98"/>
    </location>
</feature>
<evidence type="ECO:0000313" key="3">
    <source>
        <dbReference type="Proteomes" id="UP000410984"/>
    </source>
</evidence>
<proteinExistence type="predicted"/>
<evidence type="ECO:0000256" key="1">
    <source>
        <dbReference type="SAM" id="MobiDB-lite"/>
    </source>
</evidence>
<reference evidence="2 3" key="1">
    <citation type="submission" date="2019-06" db="EMBL/GenBank/DDBJ databases">
        <authorList>
            <person name="Rodrigo-Torres L."/>
            <person name="Arahal R. D."/>
            <person name="Lucena T."/>
        </authorList>
    </citation>
    <scope>NUCLEOTIDE SEQUENCE [LARGE SCALE GENOMIC DNA]</scope>
    <source>
        <strain evidence="2 3">SB0023/3</strain>
    </source>
</reference>
<name>A0A509EM26_9HYPH</name>
<dbReference type="EMBL" id="CABFPH010000196">
    <property type="protein sequence ID" value="VUD75032.1"/>
    <property type="molecule type" value="Genomic_DNA"/>
</dbReference>
<dbReference type="OrthoDB" id="7869524at2"/>
<evidence type="ECO:0000313" key="2">
    <source>
        <dbReference type="EMBL" id="VUD75032.1"/>
    </source>
</evidence>
<dbReference type="AlphaFoldDB" id="A0A509EM26"/>
<gene>
    <name evidence="2" type="ORF">MET9862_05669</name>
</gene>
<organism evidence="2 3">
    <name type="scientific">Methylobacterium symbioticum</name>
    <dbReference type="NCBI Taxonomy" id="2584084"/>
    <lineage>
        <taxon>Bacteria</taxon>
        <taxon>Pseudomonadati</taxon>
        <taxon>Pseudomonadota</taxon>
        <taxon>Alphaproteobacteria</taxon>
        <taxon>Hyphomicrobiales</taxon>
        <taxon>Methylobacteriaceae</taxon>
        <taxon>Methylobacterium</taxon>
    </lineage>
</organism>